<evidence type="ECO:0000256" key="10">
    <source>
        <dbReference type="ARBA" id="ARBA00023235"/>
    </source>
</evidence>
<keyword evidence="10" id="KW-0413">Isomerase</keyword>
<dbReference type="OrthoDB" id="9763310at2"/>
<evidence type="ECO:0000259" key="16">
    <source>
        <dbReference type="PROSITE" id="PS50967"/>
    </source>
</evidence>
<dbReference type="PANTHER" id="PTHR13710:SF105">
    <property type="entry name" value="ATP-DEPENDENT DNA HELICASE Q1"/>
    <property type="match status" value="1"/>
</dbReference>
<feature type="region of interest" description="Disordered" evidence="15">
    <location>
        <begin position="713"/>
        <end position="760"/>
    </location>
</feature>
<comment type="catalytic activity">
    <reaction evidence="11">
        <text>Couples ATP hydrolysis with the unwinding of duplex DNA by translocating in the 3'-5' direction.</text>
        <dbReference type="EC" id="5.6.2.4"/>
    </reaction>
</comment>
<evidence type="ECO:0000256" key="14">
    <source>
        <dbReference type="ARBA" id="ARBA00044550"/>
    </source>
</evidence>
<evidence type="ECO:0000256" key="7">
    <source>
        <dbReference type="ARBA" id="ARBA00022806"/>
    </source>
</evidence>
<dbReference type="SUPFAM" id="SSF47819">
    <property type="entry name" value="HRDC-like"/>
    <property type="match status" value="1"/>
</dbReference>
<keyword evidence="8" id="KW-0067">ATP-binding</keyword>
<evidence type="ECO:0000256" key="15">
    <source>
        <dbReference type="SAM" id="MobiDB-lite"/>
    </source>
</evidence>
<protein>
    <recommendedName>
        <fullName evidence="13">ATP-dependent DNA helicase RecQ</fullName>
        <ecNumber evidence="12">5.6.2.4</ecNumber>
    </recommendedName>
    <alternativeName>
        <fullName evidence="14">DNA 3'-5' helicase RecQ</fullName>
    </alternativeName>
</protein>
<keyword evidence="4" id="KW-0479">Metal-binding</keyword>
<evidence type="ECO:0000256" key="8">
    <source>
        <dbReference type="ARBA" id="ARBA00022840"/>
    </source>
</evidence>
<dbReference type="GO" id="GO:0005737">
    <property type="term" value="C:cytoplasm"/>
    <property type="evidence" value="ECO:0007669"/>
    <property type="project" value="TreeGrafter"/>
</dbReference>
<reference evidence="19 20" key="2">
    <citation type="submission" date="2019-01" db="EMBL/GenBank/DDBJ databases">
        <title>Tautonia sociabilis, a novel thermotolerant planctomycete of Isosphaeraceae family, isolated from a 4000 m deep subterranean habitat.</title>
        <authorList>
            <person name="Kovaleva O.L."/>
            <person name="Elcheninov A.G."/>
            <person name="Van Heerden E."/>
            <person name="Toshchakov S.V."/>
            <person name="Novikov A."/>
            <person name="Bonch-Osmolovskaya E.A."/>
            <person name="Kublanov I.V."/>
        </authorList>
    </citation>
    <scope>NUCLEOTIDE SEQUENCE [LARGE SCALE GENOMIC DNA]</scope>
    <source>
        <strain evidence="19 20">GM2012</strain>
    </source>
</reference>
<dbReference type="GO" id="GO:0043590">
    <property type="term" value="C:bacterial nucleoid"/>
    <property type="evidence" value="ECO:0007669"/>
    <property type="project" value="TreeGrafter"/>
</dbReference>
<comment type="caution">
    <text evidence="19">The sequence shown here is derived from an EMBL/GenBank/DDBJ whole genome shotgun (WGS) entry which is preliminary data.</text>
</comment>
<dbReference type="InterPro" id="IPR011545">
    <property type="entry name" value="DEAD/DEAH_box_helicase_dom"/>
</dbReference>
<dbReference type="InterPro" id="IPR010997">
    <property type="entry name" value="HRDC-like_sf"/>
</dbReference>
<dbReference type="SMART" id="SM00487">
    <property type="entry name" value="DEXDc"/>
    <property type="match status" value="1"/>
</dbReference>
<dbReference type="InterPro" id="IPR018982">
    <property type="entry name" value="RQC_domain"/>
</dbReference>
<evidence type="ECO:0000256" key="1">
    <source>
        <dbReference type="ARBA" id="ARBA00001946"/>
    </source>
</evidence>
<dbReference type="PROSITE" id="PS51192">
    <property type="entry name" value="HELICASE_ATP_BIND_1"/>
    <property type="match status" value="1"/>
</dbReference>
<dbReference type="NCBIfam" id="TIGR00614">
    <property type="entry name" value="recQ_fam"/>
    <property type="match status" value="1"/>
</dbReference>
<dbReference type="Pfam" id="PF00271">
    <property type="entry name" value="Helicase_C"/>
    <property type="match status" value="1"/>
</dbReference>
<evidence type="ECO:0000256" key="13">
    <source>
        <dbReference type="ARBA" id="ARBA00044535"/>
    </source>
</evidence>
<dbReference type="InterPro" id="IPR032284">
    <property type="entry name" value="RecQ_Zn-bd"/>
</dbReference>
<dbReference type="Pfam" id="PF16124">
    <property type="entry name" value="RecQ_Zn_bind"/>
    <property type="match status" value="1"/>
</dbReference>
<dbReference type="InterPro" id="IPR002121">
    <property type="entry name" value="HRDC_dom"/>
</dbReference>
<proteinExistence type="inferred from homology"/>
<dbReference type="InterPro" id="IPR036390">
    <property type="entry name" value="WH_DNA-bd_sf"/>
</dbReference>
<dbReference type="GO" id="GO:0006310">
    <property type="term" value="P:DNA recombination"/>
    <property type="evidence" value="ECO:0007669"/>
    <property type="project" value="InterPro"/>
</dbReference>
<name>A0A432MFV6_9BACT</name>
<comment type="similarity">
    <text evidence="3">Belongs to the helicase family. RecQ subfamily.</text>
</comment>
<dbReference type="GO" id="GO:0046872">
    <property type="term" value="F:metal ion binding"/>
    <property type="evidence" value="ECO:0007669"/>
    <property type="project" value="UniProtKB-KW"/>
</dbReference>
<dbReference type="SUPFAM" id="SSF52540">
    <property type="entry name" value="P-loop containing nucleoside triphosphate hydrolases"/>
    <property type="match status" value="1"/>
</dbReference>
<feature type="region of interest" description="Disordered" evidence="15">
    <location>
        <begin position="828"/>
        <end position="881"/>
    </location>
</feature>
<dbReference type="GO" id="GO:0030894">
    <property type="term" value="C:replisome"/>
    <property type="evidence" value="ECO:0007669"/>
    <property type="project" value="TreeGrafter"/>
</dbReference>
<evidence type="ECO:0000259" key="17">
    <source>
        <dbReference type="PROSITE" id="PS51192"/>
    </source>
</evidence>
<dbReference type="Pfam" id="PF09382">
    <property type="entry name" value="RQC"/>
    <property type="match status" value="1"/>
</dbReference>
<feature type="domain" description="Helicase ATP-binding" evidence="17">
    <location>
        <begin position="33"/>
        <end position="201"/>
    </location>
</feature>
<evidence type="ECO:0000256" key="4">
    <source>
        <dbReference type="ARBA" id="ARBA00022723"/>
    </source>
</evidence>
<feature type="domain" description="HRDC" evidence="16">
    <location>
        <begin position="758"/>
        <end position="838"/>
    </location>
</feature>
<dbReference type="PANTHER" id="PTHR13710">
    <property type="entry name" value="DNA HELICASE RECQ FAMILY MEMBER"/>
    <property type="match status" value="1"/>
</dbReference>
<evidence type="ECO:0000313" key="19">
    <source>
        <dbReference type="EMBL" id="RUL85005.1"/>
    </source>
</evidence>
<dbReference type="Gene3D" id="1.10.150.80">
    <property type="entry name" value="HRDC domain"/>
    <property type="match status" value="1"/>
</dbReference>
<dbReference type="EC" id="5.6.2.4" evidence="12"/>
<dbReference type="Pfam" id="PF00570">
    <property type="entry name" value="HRDC"/>
    <property type="match status" value="1"/>
</dbReference>
<keyword evidence="6 19" id="KW-0378">Hydrolase</keyword>
<dbReference type="SMART" id="SM00490">
    <property type="entry name" value="HELICc"/>
    <property type="match status" value="1"/>
</dbReference>
<dbReference type="InterPro" id="IPR036388">
    <property type="entry name" value="WH-like_DNA-bd_sf"/>
</dbReference>
<dbReference type="GO" id="GO:0005524">
    <property type="term" value="F:ATP binding"/>
    <property type="evidence" value="ECO:0007669"/>
    <property type="project" value="UniProtKB-KW"/>
</dbReference>
<dbReference type="SUPFAM" id="SSF46785">
    <property type="entry name" value="Winged helix' DNA-binding domain"/>
    <property type="match status" value="1"/>
</dbReference>
<accession>A0A432MFV6</accession>
<organism evidence="19 20">
    <name type="scientific">Tautonia sociabilis</name>
    <dbReference type="NCBI Taxonomy" id="2080755"/>
    <lineage>
        <taxon>Bacteria</taxon>
        <taxon>Pseudomonadati</taxon>
        <taxon>Planctomycetota</taxon>
        <taxon>Planctomycetia</taxon>
        <taxon>Isosphaerales</taxon>
        <taxon>Isosphaeraceae</taxon>
        <taxon>Tautonia</taxon>
    </lineage>
</organism>
<dbReference type="GO" id="GO:0006260">
    <property type="term" value="P:DNA replication"/>
    <property type="evidence" value="ECO:0007669"/>
    <property type="project" value="InterPro"/>
</dbReference>
<dbReference type="PROSITE" id="PS50967">
    <property type="entry name" value="HRDC"/>
    <property type="match status" value="1"/>
</dbReference>
<gene>
    <name evidence="19" type="ORF">TsocGM_19375</name>
</gene>
<dbReference type="CDD" id="cd17920">
    <property type="entry name" value="DEXHc_RecQ"/>
    <property type="match status" value="1"/>
</dbReference>
<dbReference type="SMART" id="SM00341">
    <property type="entry name" value="HRDC"/>
    <property type="match status" value="1"/>
</dbReference>
<dbReference type="InterPro" id="IPR027417">
    <property type="entry name" value="P-loop_NTPase"/>
</dbReference>
<evidence type="ECO:0000256" key="2">
    <source>
        <dbReference type="ARBA" id="ARBA00001947"/>
    </source>
</evidence>
<dbReference type="GO" id="GO:0006281">
    <property type="term" value="P:DNA repair"/>
    <property type="evidence" value="ECO:0007669"/>
    <property type="project" value="InterPro"/>
</dbReference>
<dbReference type="EMBL" id="RYZH01000043">
    <property type="protein sequence ID" value="RUL85005.1"/>
    <property type="molecule type" value="Genomic_DNA"/>
</dbReference>
<dbReference type="AlphaFoldDB" id="A0A432MFV6"/>
<dbReference type="RefSeq" id="WP_126727112.1">
    <property type="nucleotide sequence ID" value="NZ_RYZH01000043.1"/>
</dbReference>
<sequence length="985" mass="107457">MSVSDRTAEIDPERTLRERFGLERFRPGQREVIDAVLGGRDVLCVMPTGGGKSLCYQLPALVMEGLTLVVSPLIALMKDQVDALRARGMRATLINSTLDPDEQRARLMEAEAGRYDLLYVAPERFRSHRFVETMARLRPALFAVDEAHCISEWGHDFRPDYARLGLARRKLGMPPCIALTATATDLVRRDIAEQLDLREPAQFITGFDRPNLAYAVVEARRDADKCEELARLLRRTSGSVVVYASSRKRCESVAAFIGEDLRRSVVCYHAGLDREHRHAAQEAFMNGDVDVIVATNAFGMGVDKPDIRAVVHFNIPGTLEAYYQEAGRAGRDGLPADCLLLYAPGDRKLQQLFIESEYPPREVVFQVYEYLRHVDADPIELTQAEIREALGLELSESAVGSALKILEGAGALERFSPRENMAIVRVDREPDEPPLADRVGAQAPVQKLVMIGLEGLCDRRLGEPVYFHPDEFASALGIDRTALNRALKLLTAELPVTYVPPFRGNAVRILDRSRRAKHLEIDFSALEKRKRSEYEKLDRMIGYAEARRCRRAVILGYFGDPHPSNCGRCDCCAGGGDGGDGEPCVVDTPAAREVVLKVLSGVARAKGRFGKTIVAQMLAGSGSEKMNRFGLTRLSTFGILGDFTQQELAQLIDALTQAGLIESEEVDRFKTVVTLAEPGWAYLKELGEGGPPIVLFGLPGPLAFKLRTGGLRRVEPSSRPGESAPIPGPNGADDEQGEDSGVSWPAEDPAGITPPSRSADDEALIQKLRALRSAWAREAGLSPGYVLANETLEQLVRHRPRTPQEIAAIKGIGPAKLERYGSALLEAITGTSGGPTPPANGDPARPTSDDGTFPTAEPAPIERHAPQAPSGGTDPVGTSGVAQEEWTGRLLDRGFSAEEASAIRGLELDTIIGHATQLARRGRAVPLDAFLPSEVVRRWEGWLADRKPDLPPDAGHRAGLWDLFLACRGQILPDSEPDSDPNPAP</sequence>
<dbReference type="Proteomes" id="UP000280296">
    <property type="component" value="Unassembled WGS sequence"/>
</dbReference>
<evidence type="ECO:0000313" key="20">
    <source>
        <dbReference type="Proteomes" id="UP000280296"/>
    </source>
</evidence>
<dbReference type="PROSITE" id="PS51194">
    <property type="entry name" value="HELICASE_CTER"/>
    <property type="match status" value="1"/>
</dbReference>
<dbReference type="Pfam" id="PF00270">
    <property type="entry name" value="DEAD"/>
    <property type="match status" value="1"/>
</dbReference>
<keyword evidence="5" id="KW-0547">Nucleotide-binding</keyword>
<dbReference type="GO" id="GO:0016787">
    <property type="term" value="F:hydrolase activity"/>
    <property type="evidence" value="ECO:0007669"/>
    <property type="project" value="UniProtKB-KW"/>
</dbReference>
<keyword evidence="20" id="KW-1185">Reference proteome</keyword>
<dbReference type="Gene3D" id="1.10.10.10">
    <property type="entry name" value="Winged helix-like DNA-binding domain superfamily/Winged helix DNA-binding domain"/>
    <property type="match status" value="1"/>
</dbReference>
<dbReference type="Gene3D" id="3.40.50.300">
    <property type="entry name" value="P-loop containing nucleotide triphosphate hydrolases"/>
    <property type="match status" value="2"/>
</dbReference>
<comment type="cofactor">
    <cofactor evidence="2">
        <name>Zn(2+)</name>
        <dbReference type="ChEBI" id="CHEBI:29105"/>
    </cofactor>
</comment>
<reference evidence="19 20" key="1">
    <citation type="submission" date="2018-12" db="EMBL/GenBank/DDBJ databases">
        <authorList>
            <person name="Toschakov S.V."/>
        </authorList>
    </citation>
    <scope>NUCLEOTIDE SEQUENCE [LARGE SCALE GENOMIC DNA]</scope>
    <source>
        <strain evidence="19 20">GM2012</strain>
    </source>
</reference>
<dbReference type="InterPro" id="IPR001650">
    <property type="entry name" value="Helicase_C-like"/>
</dbReference>
<evidence type="ECO:0000256" key="6">
    <source>
        <dbReference type="ARBA" id="ARBA00022801"/>
    </source>
</evidence>
<evidence type="ECO:0000256" key="11">
    <source>
        <dbReference type="ARBA" id="ARBA00034617"/>
    </source>
</evidence>
<dbReference type="InterPro" id="IPR014001">
    <property type="entry name" value="Helicase_ATP-bd"/>
</dbReference>
<evidence type="ECO:0000256" key="5">
    <source>
        <dbReference type="ARBA" id="ARBA00022741"/>
    </source>
</evidence>
<keyword evidence="9" id="KW-0238">DNA-binding</keyword>
<dbReference type="FunFam" id="3.40.50.300:FF:000296">
    <property type="entry name" value="ATP-dependent DNA helicase RecQ"/>
    <property type="match status" value="1"/>
</dbReference>
<comment type="cofactor">
    <cofactor evidence="1">
        <name>Mg(2+)</name>
        <dbReference type="ChEBI" id="CHEBI:18420"/>
    </cofactor>
</comment>
<keyword evidence="7 19" id="KW-0347">Helicase</keyword>
<dbReference type="GO" id="GO:0043138">
    <property type="term" value="F:3'-5' DNA helicase activity"/>
    <property type="evidence" value="ECO:0007669"/>
    <property type="project" value="UniProtKB-EC"/>
</dbReference>
<feature type="domain" description="Helicase C-terminal" evidence="18">
    <location>
        <begin position="228"/>
        <end position="387"/>
    </location>
</feature>
<dbReference type="InterPro" id="IPR044876">
    <property type="entry name" value="HRDC_dom_sf"/>
</dbReference>
<evidence type="ECO:0000256" key="3">
    <source>
        <dbReference type="ARBA" id="ARBA00005446"/>
    </source>
</evidence>
<dbReference type="GO" id="GO:0009378">
    <property type="term" value="F:four-way junction helicase activity"/>
    <property type="evidence" value="ECO:0007669"/>
    <property type="project" value="TreeGrafter"/>
</dbReference>
<evidence type="ECO:0000256" key="12">
    <source>
        <dbReference type="ARBA" id="ARBA00034808"/>
    </source>
</evidence>
<dbReference type="InterPro" id="IPR004589">
    <property type="entry name" value="DNA_helicase_ATP-dep_RecQ"/>
</dbReference>
<dbReference type="GO" id="GO:0003677">
    <property type="term" value="F:DNA binding"/>
    <property type="evidence" value="ECO:0007669"/>
    <property type="project" value="UniProtKB-KW"/>
</dbReference>
<evidence type="ECO:0000259" key="18">
    <source>
        <dbReference type="PROSITE" id="PS51194"/>
    </source>
</evidence>
<evidence type="ECO:0000256" key="9">
    <source>
        <dbReference type="ARBA" id="ARBA00023125"/>
    </source>
</evidence>
<dbReference type="SMART" id="SM00956">
    <property type="entry name" value="RQC"/>
    <property type="match status" value="1"/>
</dbReference>